<proteinExistence type="predicted"/>
<accession>A0A3N4I2H2</accession>
<protein>
    <recommendedName>
        <fullName evidence="3">Thioredoxin domain-containing protein</fullName>
    </recommendedName>
</protein>
<reference evidence="1 2" key="1">
    <citation type="journal article" date="2018" name="Nat. Ecol. Evol.">
        <title>Pezizomycetes genomes reveal the molecular basis of ectomycorrhizal truffle lifestyle.</title>
        <authorList>
            <person name="Murat C."/>
            <person name="Payen T."/>
            <person name="Noel B."/>
            <person name="Kuo A."/>
            <person name="Morin E."/>
            <person name="Chen J."/>
            <person name="Kohler A."/>
            <person name="Krizsan K."/>
            <person name="Balestrini R."/>
            <person name="Da Silva C."/>
            <person name="Montanini B."/>
            <person name="Hainaut M."/>
            <person name="Levati E."/>
            <person name="Barry K.W."/>
            <person name="Belfiori B."/>
            <person name="Cichocki N."/>
            <person name="Clum A."/>
            <person name="Dockter R.B."/>
            <person name="Fauchery L."/>
            <person name="Guy J."/>
            <person name="Iotti M."/>
            <person name="Le Tacon F."/>
            <person name="Lindquist E.A."/>
            <person name="Lipzen A."/>
            <person name="Malagnac F."/>
            <person name="Mello A."/>
            <person name="Molinier V."/>
            <person name="Miyauchi S."/>
            <person name="Poulain J."/>
            <person name="Riccioni C."/>
            <person name="Rubini A."/>
            <person name="Sitrit Y."/>
            <person name="Splivallo R."/>
            <person name="Traeger S."/>
            <person name="Wang M."/>
            <person name="Zifcakova L."/>
            <person name="Wipf D."/>
            <person name="Zambonelli A."/>
            <person name="Paolocci F."/>
            <person name="Nowrousian M."/>
            <person name="Ottonello S."/>
            <person name="Baldrian P."/>
            <person name="Spatafora J.W."/>
            <person name="Henrissat B."/>
            <person name="Nagy L.G."/>
            <person name="Aury J.M."/>
            <person name="Wincker P."/>
            <person name="Grigoriev I.V."/>
            <person name="Bonfante P."/>
            <person name="Martin F.M."/>
        </authorList>
    </citation>
    <scope>NUCLEOTIDE SEQUENCE [LARGE SCALE GENOMIC DNA]</scope>
    <source>
        <strain evidence="1 2">RN42</strain>
    </source>
</reference>
<sequence>MARENGLPQCLTVLSCTASPHNTALYQPNSQFPTEPSGHFYHFWSKICRYPSTLHNFPIAQVPTFVLDDRRPRLG</sequence>
<organism evidence="1 2">
    <name type="scientific">Ascobolus immersus RN42</name>
    <dbReference type="NCBI Taxonomy" id="1160509"/>
    <lineage>
        <taxon>Eukaryota</taxon>
        <taxon>Fungi</taxon>
        <taxon>Dikarya</taxon>
        <taxon>Ascomycota</taxon>
        <taxon>Pezizomycotina</taxon>
        <taxon>Pezizomycetes</taxon>
        <taxon>Pezizales</taxon>
        <taxon>Ascobolaceae</taxon>
        <taxon>Ascobolus</taxon>
    </lineage>
</organism>
<dbReference type="PROSITE" id="PS51257">
    <property type="entry name" value="PROKAR_LIPOPROTEIN"/>
    <property type="match status" value="1"/>
</dbReference>
<dbReference type="AlphaFoldDB" id="A0A3N4I2H2"/>
<dbReference type="EMBL" id="ML119697">
    <property type="protein sequence ID" value="RPA79606.1"/>
    <property type="molecule type" value="Genomic_DNA"/>
</dbReference>
<evidence type="ECO:0000313" key="1">
    <source>
        <dbReference type="EMBL" id="RPA79606.1"/>
    </source>
</evidence>
<dbReference type="Proteomes" id="UP000275078">
    <property type="component" value="Unassembled WGS sequence"/>
</dbReference>
<name>A0A3N4I2H2_ASCIM</name>
<evidence type="ECO:0008006" key="3">
    <source>
        <dbReference type="Google" id="ProtNLM"/>
    </source>
</evidence>
<keyword evidence="2" id="KW-1185">Reference proteome</keyword>
<gene>
    <name evidence="1" type="ORF">BJ508DRAFT_415861</name>
</gene>
<evidence type="ECO:0000313" key="2">
    <source>
        <dbReference type="Proteomes" id="UP000275078"/>
    </source>
</evidence>